<keyword evidence="1" id="KW-0805">Transcription regulation</keyword>
<dbReference type="Proteomes" id="UP000609121">
    <property type="component" value="Unassembled WGS sequence"/>
</dbReference>
<dbReference type="RefSeq" id="WP_193183301.1">
    <property type="nucleotide sequence ID" value="NZ_JACVXA010000037.1"/>
</dbReference>
<organism evidence="6 7">
    <name type="scientific">Mangrovicoccus algicola</name>
    <dbReference type="NCBI Taxonomy" id="2771008"/>
    <lineage>
        <taxon>Bacteria</taxon>
        <taxon>Pseudomonadati</taxon>
        <taxon>Pseudomonadota</taxon>
        <taxon>Alphaproteobacteria</taxon>
        <taxon>Rhodobacterales</taxon>
        <taxon>Paracoccaceae</taxon>
        <taxon>Mangrovicoccus</taxon>
    </lineage>
</organism>
<evidence type="ECO:0000256" key="4">
    <source>
        <dbReference type="PROSITE-ProRule" id="PRU00335"/>
    </source>
</evidence>
<dbReference type="EMBL" id="JACVXA010000037">
    <property type="protein sequence ID" value="MBE3639043.1"/>
    <property type="molecule type" value="Genomic_DNA"/>
</dbReference>
<dbReference type="PANTHER" id="PTHR30055">
    <property type="entry name" value="HTH-TYPE TRANSCRIPTIONAL REGULATOR RUTR"/>
    <property type="match status" value="1"/>
</dbReference>
<dbReference type="GO" id="GO:0003700">
    <property type="term" value="F:DNA-binding transcription factor activity"/>
    <property type="evidence" value="ECO:0007669"/>
    <property type="project" value="TreeGrafter"/>
</dbReference>
<evidence type="ECO:0000256" key="1">
    <source>
        <dbReference type="ARBA" id="ARBA00023015"/>
    </source>
</evidence>
<evidence type="ECO:0000313" key="7">
    <source>
        <dbReference type="Proteomes" id="UP000609121"/>
    </source>
</evidence>
<dbReference type="SUPFAM" id="SSF46689">
    <property type="entry name" value="Homeodomain-like"/>
    <property type="match status" value="1"/>
</dbReference>
<dbReference type="InterPro" id="IPR001647">
    <property type="entry name" value="HTH_TetR"/>
</dbReference>
<dbReference type="GO" id="GO:0000976">
    <property type="term" value="F:transcription cis-regulatory region binding"/>
    <property type="evidence" value="ECO:0007669"/>
    <property type="project" value="TreeGrafter"/>
</dbReference>
<dbReference type="PROSITE" id="PS50977">
    <property type="entry name" value="HTH_TETR_2"/>
    <property type="match status" value="1"/>
</dbReference>
<dbReference type="Pfam" id="PF00440">
    <property type="entry name" value="TetR_N"/>
    <property type="match status" value="1"/>
</dbReference>
<reference evidence="6" key="1">
    <citation type="submission" date="2020-09" db="EMBL/GenBank/DDBJ databases">
        <title>A novel bacterium of genus Mangrovicoccus, isolated from South China Sea.</title>
        <authorList>
            <person name="Huang H."/>
            <person name="Mo K."/>
            <person name="Hu Y."/>
        </authorList>
    </citation>
    <scope>NUCLEOTIDE SEQUENCE</scope>
    <source>
        <strain evidence="6">HB182678</strain>
    </source>
</reference>
<keyword evidence="2 4" id="KW-0238">DNA-binding</keyword>
<keyword evidence="3" id="KW-0804">Transcription</keyword>
<feature type="domain" description="HTH tetR-type" evidence="5">
    <location>
        <begin position="11"/>
        <end position="71"/>
    </location>
</feature>
<evidence type="ECO:0000256" key="3">
    <source>
        <dbReference type="ARBA" id="ARBA00023163"/>
    </source>
</evidence>
<gene>
    <name evidence="6" type="ORF">ICN82_12605</name>
</gene>
<dbReference type="InterPro" id="IPR050109">
    <property type="entry name" value="HTH-type_TetR-like_transc_reg"/>
</dbReference>
<keyword evidence="7" id="KW-1185">Reference proteome</keyword>
<comment type="caution">
    <text evidence="6">The sequence shown here is derived from an EMBL/GenBank/DDBJ whole genome shotgun (WGS) entry which is preliminary data.</text>
</comment>
<dbReference type="InterPro" id="IPR009057">
    <property type="entry name" value="Homeodomain-like_sf"/>
</dbReference>
<name>A0A8J7D071_9RHOB</name>
<dbReference type="PANTHER" id="PTHR30055:SF238">
    <property type="entry name" value="MYCOFACTOCIN BIOSYNTHESIS TRANSCRIPTIONAL REGULATOR MFTR-RELATED"/>
    <property type="match status" value="1"/>
</dbReference>
<evidence type="ECO:0000259" key="5">
    <source>
        <dbReference type="PROSITE" id="PS50977"/>
    </source>
</evidence>
<dbReference type="Gene3D" id="1.10.357.10">
    <property type="entry name" value="Tetracycline Repressor, domain 2"/>
    <property type="match status" value="1"/>
</dbReference>
<accession>A0A8J7D071</accession>
<protein>
    <submittedName>
        <fullName evidence="6">TetR/AcrR family transcriptional regulator</fullName>
    </submittedName>
</protein>
<sequence length="193" mass="21167">MTVPLRERRRRETAREIQLATLRLAAERGLERVTTEAIAEAVGISPRTFFNYYTNKESASVGHPPGFSEEDCRNLRDGTGTVGDDLKKFLDAHAKHLGWSEEVIRHLGPVMTESGKVRAILDQHMRDLTADLAACLQARPPGMAPEIAQELAGWALQGMGSAVGEWLAGTHPSLPAALDALWPIRIAALRKLL</sequence>
<evidence type="ECO:0000256" key="2">
    <source>
        <dbReference type="ARBA" id="ARBA00023125"/>
    </source>
</evidence>
<feature type="DNA-binding region" description="H-T-H motif" evidence="4">
    <location>
        <begin position="34"/>
        <end position="53"/>
    </location>
</feature>
<proteinExistence type="predicted"/>
<evidence type="ECO:0000313" key="6">
    <source>
        <dbReference type="EMBL" id="MBE3639043.1"/>
    </source>
</evidence>
<dbReference type="AlphaFoldDB" id="A0A8J7D071"/>